<sequence>MKNKETPPPPPTHGSAGWGGGGGGKSVSLDHGPIPKPARLSECSLTPRSVLKLAIQTASSLLLHPELRCPTSVRLLP</sequence>
<feature type="compositionally biased region" description="Pro residues" evidence="1">
    <location>
        <begin position="1"/>
        <end position="12"/>
    </location>
</feature>
<evidence type="ECO:0000313" key="3">
    <source>
        <dbReference type="Proteomes" id="UP001519460"/>
    </source>
</evidence>
<feature type="region of interest" description="Disordered" evidence="1">
    <location>
        <begin position="1"/>
        <end position="40"/>
    </location>
</feature>
<name>A0ABD0KWX0_9CAEN</name>
<accession>A0ABD0KWX0</accession>
<keyword evidence="3" id="KW-1185">Reference proteome</keyword>
<dbReference type="Proteomes" id="UP001519460">
    <property type="component" value="Unassembled WGS sequence"/>
</dbReference>
<organism evidence="2 3">
    <name type="scientific">Batillaria attramentaria</name>
    <dbReference type="NCBI Taxonomy" id="370345"/>
    <lineage>
        <taxon>Eukaryota</taxon>
        <taxon>Metazoa</taxon>
        <taxon>Spiralia</taxon>
        <taxon>Lophotrochozoa</taxon>
        <taxon>Mollusca</taxon>
        <taxon>Gastropoda</taxon>
        <taxon>Caenogastropoda</taxon>
        <taxon>Sorbeoconcha</taxon>
        <taxon>Cerithioidea</taxon>
        <taxon>Batillariidae</taxon>
        <taxon>Batillaria</taxon>
    </lineage>
</organism>
<evidence type="ECO:0000313" key="2">
    <source>
        <dbReference type="EMBL" id="KAK7491551.1"/>
    </source>
</evidence>
<protein>
    <submittedName>
        <fullName evidence="2">Uncharacterized protein</fullName>
    </submittedName>
</protein>
<evidence type="ECO:0000256" key="1">
    <source>
        <dbReference type="SAM" id="MobiDB-lite"/>
    </source>
</evidence>
<gene>
    <name evidence="2" type="ORF">BaRGS_00017190</name>
</gene>
<feature type="compositionally biased region" description="Gly residues" evidence="1">
    <location>
        <begin position="16"/>
        <end position="25"/>
    </location>
</feature>
<dbReference type="AlphaFoldDB" id="A0ABD0KWX0"/>
<dbReference type="EMBL" id="JACVVK020000113">
    <property type="protein sequence ID" value="KAK7491551.1"/>
    <property type="molecule type" value="Genomic_DNA"/>
</dbReference>
<reference evidence="2 3" key="1">
    <citation type="journal article" date="2023" name="Sci. Data">
        <title>Genome assembly of the Korean intertidal mud-creeper Batillaria attramentaria.</title>
        <authorList>
            <person name="Patra A.K."/>
            <person name="Ho P.T."/>
            <person name="Jun S."/>
            <person name="Lee S.J."/>
            <person name="Kim Y."/>
            <person name="Won Y.J."/>
        </authorList>
    </citation>
    <scope>NUCLEOTIDE SEQUENCE [LARGE SCALE GENOMIC DNA]</scope>
    <source>
        <strain evidence="2">Wonlab-2016</strain>
    </source>
</reference>
<comment type="caution">
    <text evidence="2">The sequence shown here is derived from an EMBL/GenBank/DDBJ whole genome shotgun (WGS) entry which is preliminary data.</text>
</comment>
<proteinExistence type="predicted"/>